<reference evidence="7 8" key="2">
    <citation type="journal article" date="2022" name="Mar. Drugs">
        <title>Bioassay-Guided Fractionation Leads to the Detection of Cholic Acid Generated by the Rare Thalassomonas sp.</title>
        <authorList>
            <person name="Pheiffer F."/>
            <person name="Schneider Y.K."/>
            <person name="Hansen E.H."/>
            <person name="Andersen J.H."/>
            <person name="Isaksson J."/>
            <person name="Busche T."/>
            <person name="R C."/>
            <person name="Kalinowski J."/>
            <person name="Zyl L.V."/>
            <person name="Trindade M."/>
        </authorList>
    </citation>
    <scope>NUCLEOTIDE SEQUENCE [LARGE SCALE GENOMIC DNA]</scope>
    <source>
        <strain evidence="7 8">XOM25</strain>
    </source>
</reference>
<dbReference type="Proteomes" id="UP000032352">
    <property type="component" value="Chromosome"/>
</dbReference>
<dbReference type="GO" id="GO:0005524">
    <property type="term" value="F:ATP binding"/>
    <property type="evidence" value="ECO:0007669"/>
    <property type="project" value="UniProtKB-KW"/>
</dbReference>
<dbReference type="SUPFAM" id="SSF52540">
    <property type="entry name" value="P-loop containing nucleoside triphosphate hydrolases"/>
    <property type="match status" value="1"/>
</dbReference>
<dbReference type="PANTHER" id="PTHR42711:SF5">
    <property type="entry name" value="ABC TRANSPORTER ATP-BINDING PROTEIN NATA"/>
    <property type="match status" value="1"/>
</dbReference>
<dbReference type="EMBL" id="CP059733">
    <property type="protein sequence ID" value="WDE06795.1"/>
    <property type="molecule type" value="Genomic_DNA"/>
</dbReference>
<keyword evidence="4" id="KW-0547">Nucleotide-binding</keyword>
<gene>
    <name evidence="7" type="ORF">SG34_007800</name>
</gene>
<evidence type="ECO:0000256" key="1">
    <source>
        <dbReference type="ARBA" id="ARBA00005417"/>
    </source>
</evidence>
<dbReference type="PANTHER" id="PTHR42711">
    <property type="entry name" value="ABC TRANSPORTER ATP-BINDING PROTEIN"/>
    <property type="match status" value="1"/>
</dbReference>
<organism evidence="7 8">
    <name type="scientific">Thalassomonas viridans</name>
    <dbReference type="NCBI Taxonomy" id="137584"/>
    <lineage>
        <taxon>Bacteria</taxon>
        <taxon>Pseudomonadati</taxon>
        <taxon>Pseudomonadota</taxon>
        <taxon>Gammaproteobacteria</taxon>
        <taxon>Alteromonadales</taxon>
        <taxon>Colwelliaceae</taxon>
        <taxon>Thalassomonas</taxon>
    </lineage>
</organism>
<dbReference type="RefSeq" id="WP_044839513.1">
    <property type="nucleotide sequence ID" value="NZ_CP059733.1"/>
</dbReference>
<evidence type="ECO:0000256" key="2">
    <source>
        <dbReference type="ARBA" id="ARBA00022448"/>
    </source>
</evidence>
<keyword evidence="8" id="KW-1185">Reference proteome</keyword>
<dbReference type="PROSITE" id="PS00211">
    <property type="entry name" value="ABC_TRANSPORTER_1"/>
    <property type="match status" value="1"/>
</dbReference>
<keyword evidence="2" id="KW-0813">Transport</keyword>
<keyword evidence="3" id="KW-0536">Nodulation</keyword>
<reference evidence="7 8" key="1">
    <citation type="journal article" date="2015" name="Genome Announc.">
        <title>Draft Genome Sequences of Marine Isolates of Thalassomonas viridans and Thalassomonas actiniarum.</title>
        <authorList>
            <person name="Olonade I."/>
            <person name="van Zyl L.J."/>
            <person name="Trindade M."/>
        </authorList>
    </citation>
    <scope>NUCLEOTIDE SEQUENCE [LARGE SCALE GENOMIC DNA]</scope>
    <source>
        <strain evidence="7 8">XOM25</strain>
    </source>
</reference>
<evidence type="ECO:0000256" key="4">
    <source>
        <dbReference type="ARBA" id="ARBA00022741"/>
    </source>
</evidence>
<evidence type="ECO:0000256" key="5">
    <source>
        <dbReference type="ARBA" id="ARBA00022840"/>
    </source>
</evidence>
<name>A0AAF0CAX7_9GAMM</name>
<comment type="similarity">
    <text evidence="1">Belongs to the ABC transporter superfamily.</text>
</comment>
<feature type="domain" description="ABC transporter" evidence="6">
    <location>
        <begin position="5"/>
        <end position="232"/>
    </location>
</feature>
<dbReference type="InterPro" id="IPR050763">
    <property type="entry name" value="ABC_transporter_ATP-binding"/>
</dbReference>
<evidence type="ECO:0000259" key="6">
    <source>
        <dbReference type="PROSITE" id="PS50893"/>
    </source>
</evidence>
<dbReference type="InterPro" id="IPR017871">
    <property type="entry name" value="ABC_transporter-like_CS"/>
</dbReference>
<proteinExistence type="inferred from homology"/>
<dbReference type="PROSITE" id="PS50893">
    <property type="entry name" value="ABC_TRANSPORTER_2"/>
    <property type="match status" value="1"/>
</dbReference>
<dbReference type="AlphaFoldDB" id="A0AAF0CAX7"/>
<accession>A0AAF0CAX7</accession>
<protein>
    <submittedName>
        <fullName evidence="7">ABC transporter ATP-binding protein</fullName>
    </submittedName>
</protein>
<evidence type="ECO:0000256" key="3">
    <source>
        <dbReference type="ARBA" id="ARBA00022458"/>
    </source>
</evidence>
<dbReference type="InterPro" id="IPR027417">
    <property type="entry name" value="P-loop_NTPase"/>
</dbReference>
<evidence type="ECO:0000313" key="8">
    <source>
        <dbReference type="Proteomes" id="UP000032352"/>
    </source>
</evidence>
<dbReference type="GO" id="GO:0016887">
    <property type="term" value="F:ATP hydrolysis activity"/>
    <property type="evidence" value="ECO:0007669"/>
    <property type="project" value="InterPro"/>
</dbReference>
<dbReference type="Pfam" id="PF00005">
    <property type="entry name" value="ABC_tran"/>
    <property type="match status" value="1"/>
</dbReference>
<keyword evidence="5 7" id="KW-0067">ATP-binding</keyword>
<sequence length="299" mass="33127">MSCLIKASGLSKNFGDKQALAGVDFEIHSGAPVALVGPNGAGKTTLFSILCGYIKPSAGQVSVFGVTPGKSETFGRLAALPQDAQLDPRFSVLHQLKFYARLQGFSRKESQYEAERTIELVGMSASLHQKPDALSHGMRKRVTIAQALIGSPEVVMLDEATAGLDPKHAREVRELVASLSGETTFILSSHDLSELERLCGQVLYLEQGRLKEHHTLSAQEQFRYFTLRMEQQEPELIEVLADRDYVLEVVNSQDKEYQIKVAGNSAGLLPDIEILTLCHQKNWRYRQLVNGKTLENQLF</sequence>
<dbReference type="Gene3D" id="3.40.50.300">
    <property type="entry name" value="P-loop containing nucleotide triphosphate hydrolases"/>
    <property type="match status" value="1"/>
</dbReference>
<dbReference type="InterPro" id="IPR003439">
    <property type="entry name" value="ABC_transporter-like_ATP-bd"/>
</dbReference>
<dbReference type="InterPro" id="IPR003593">
    <property type="entry name" value="AAA+_ATPase"/>
</dbReference>
<dbReference type="SMART" id="SM00382">
    <property type="entry name" value="AAA"/>
    <property type="match status" value="1"/>
</dbReference>
<dbReference type="KEGG" id="tvd:SG34_007800"/>
<evidence type="ECO:0000313" key="7">
    <source>
        <dbReference type="EMBL" id="WDE06795.1"/>
    </source>
</evidence>